<proteinExistence type="predicted"/>
<name>A0A5E4QCM3_9NEOP</name>
<dbReference type="EMBL" id="FZQP02002537">
    <property type="protein sequence ID" value="VVC96042.1"/>
    <property type="molecule type" value="Genomic_DNA"/>
</dbReference>
<dbReference type="Pfam" id="PF14661">
    <property type="entry name" value="HAUS6_N"/>
    <property type="match status" value="1"/>
</dbReference>
<evidence type="ECO:0000313" key="3">
    <source>
        <dbReference type="Proteomes" id="UP000324832"/>
    </source>
</evidence>
<dbReference type="AlphaFoldDB" id="A0A5E4QCM3"/>
<accession>A0A5E4QCM3</accession>
<reference evidence="2 3" key="1">
    <citation type="submission" date="2017-07" db="EMBL/GenBank/DDBJ databases">
        <authorList>
            <person name="Talla V."/>
            <person name="Backstrom N."/>
        </authorList>
    </citation>
    <scope>NUCLEOTIDE SEQUENCE [LARGE SCALE GENOMIC DNA]</scope>
</reference>
<keyword evidence="3" id="KW-1185">Reference proteome</keyword>
<dbReference type="InterPro" id="IPR028163">
    <property type="entry name" value="HAUS_6_N"/>
</dbReference>
<protein>
    <recommendedName>
        <fullName evidence="1">HAUS augmin-like complex subunit 6 N-terminal domain-containing protein</fullName>
    </recommendedName>
</protein>
<sequence length="785" mass="89313">MMSSVVNQRDLVSMIKEETSMNIGILGKVRPMHQELTKLVIKDITLEKPTQNLFYHLSYYLVSIIDPKVGENLSWPLYDSNTERAYRIGLYNFITDYSTKGLIYQVKSSFLVNPNSFKVTVLLFQLSKLAINKILVTKMRPESQKQLYKEFTEKRQAGGPDFIEGINKEVEVMSSKLSNYLCKRQILESIANIMKKRIIEMDKYCLSRTAENYINNLVDGFLAQHEVDEDTKLEVLKIKNFDVESQIFENYLNHIDSKTDILESEWDRKVTPYLNICTQTTEVTEALILRYTGQLDHSLYTVEYNPKTDAICTKDLQSIANVEQKYVLMKLEVNGRLQFPNLIRAFLIAITYMLKNDVLEDDIYEFNNYLAGGVDKFKNIVSAMSLINEKVRPQIQVVNSTTPLKQFTEIPLIPDLSQIWPNINNITQEVTDAFTPINISKDNFNLQWNMQSTFTRPYPKPLIAPTFQTQKDDFIKSFISGNITSNYQTTASHSNNNLSVISHSNKGNDTVTGCTSGFTRDQLNRLLSIRKTSSSKKFKKKNDSRKLNIKTGALFNESFESVDSNGLFRSYSSPDLNENRKKSSLSSRVTNLSVMMECNSFNLSGISAFDCDNFSPGAANAESSRKAMEISNTLSSQVTSVEPKKILKEIINNNSTCVSGKSSIECVTSSNGVTPKSDFKMAQRTSSLEKIINRFQKVRANVVSNSNQVISEEKVNLNTQNNLEKRRLLPDLLSPSWNMFNTVKTDSLQPELEDDDIPTKRYPRESLGSALGVDHTFLDQFELSD</sequence>
<dbReference type="Proteomes" id="UP000324832">
    <property type="component" value="Unassembled WGS sequence"/>
</dbReference>
<organism evidence="2 3">
    <name type="scientific">Leptidea sinapis</name>
    <dbReference type="NCBI Taxonomy" id="189913"/>
    <lineage>
        <taxon>Eukaryota</taxon>
        <taxon>Metazoa</taxon>
        <taxon>Ecdysozoa</taxon>
        <taxon>Arthropoda</taxon>
        <taxon>Hexapoda</taxon>
        <taxon>Insecta</taxon>
        <taxon>Pterygota</taxon>
        <taxon>Neoptera</taxon>
        <taxon>Endopterygota</taxon>
        <taxon>Lepidoptera</taxon>
        <taxon>Glossata</taxon>
        <taxon>Ditrysia</taxon>
        <taxon>Papilionoidea</taxon>
        <taxon>Pieridae</taxon>
        <taxon>Dismorphiinae</taxon>
        <taxon>Leptidea</taxon>
    </lineage>
</organism>
<evidence type="ECO:0000259" key="1">
    <source>
        <dbReference type="Pfam" id="PF14661"/>
    </source>
</evidence>
<feature type="domain" description="HAUS augmin-like complex subunit 6 N-terminal" evidence="1">
    <location>
        <begin position="21"/>
        <end position="202"/>
    </location>
</feature>
<gene>
    <name evidence="2" type="ORF">LSINAPIS_LOCUS7623</name>
</gene>
<evidence type="ECO:0000313" key="2">
    <source>
        <dbReference type="EMBL" id="VVC96042.1"/>
    </source>
</evidence>